<reference evidence="3 4" key="1">
    <citation type="submission" date="2015-10" db="EMBL/GenBank/DDBJ databases">
        <title>Metagenome-Assembled Genomes uncover a global brackish microbiome.</title>
        <authorList>
            <person name="Hugerth L.W."/>
            <person name="Larsson J."/>
            <person name="Alneberg J."/>
            <person name="Lindh M.V."/>
            <person name="Legrand C."/>
            <person name="Pinhassi J."/>
            <person name="Andersson A.F."/>
        </authorList>
    </citation>
    <scope>NUCLEOTIDE SEQUENCE [LARGE SCALE GENOMIC DNA]</scope>
    <source>
        <strain evidence="3">BACL3 MAG-120924-bin41</strain>
    </source>
</reference>
<evidence type="ECO:0000313" key="3">
    <source>
        <dbReference type="EMBL" id="KRP26413.1"/>
    </source>
</evidence>
<evidence type="ECO:0000313" key="4">
    <source>
        <dbReference type="Proteomes" id="UP000052138"/>
    </source>
</evidence>
<dbReference type="GO" id="GO:0016787">
    <property type="term" value="F:hydrolase activity"/>
    <property type="evidence" value="ECO:0007669"/>
    <property type="project" value="InterPro"/>
</dbReference>
<feature type="non-terminal residue" evidence="3">
    <location>
        <position position="240"/>
    </location>
</feature>
<feature type="chain" id="PRO_5006427292" description="3-keto-alpha-glucoside-1,2-lyase/3-keto-2-hydroxy-glucal hydratase domain-containing protein" evidence="1">
    <location>
        <begin position="25"/>
        <end position="240"/>
    </location>
</feature>
<dbReference type="Proteomes" id="UP000052138">
    <property type="component" value="Unassembled WGS sequence"/>
</dbReference>
<sequence length="240" mass="26703">MQIKRIKLLLTASILSAAATLSMAQEESEWIPLFNGKDLSNWTIKFTGFELGENYRNTFRVEDGLLRVVYDEWPTFDGEFGHLFTQESYSHYRLRLEYRFVGEQVTDGPAWAYRNNGMMLHSQSAESMLLAQDFPASIEAQMLGGNGSDARPNGNVCTPGTHIEIAGELIKRHCTNSESATFHGDQWVTMEIEVRGAESVRHFLNGEEVFVYGGIQLDPESVEAAPLIAAGAPIQLSAGH</sequence>
<name>A0A0R2WRB1_9GAMM</name>
<evidence type="ECO:0000259" key="2">
    <source>
        <dbReference type="Pfam" id="PF06439"/>
    </source>
</evidence>
<evidence type="ECO:0000256" key="1">
    <source>
        <dbReference type="SAM" id="SignalP"/>
    </source>
</evidence>
<dbReference type="EMBL" id="LIDJ01000401">
    <property type="protein sequence ID" value="KRP26413.1"/>
    <property type="molecule type" value="Genomic_DNA"/>
</dbReference>
<protein>
    <recommendedName>
        <fullName evidence="2">3-keto-alpha-glucoside-1,2-lyase/3-keto-2-hydroxy-glucal hydratase domain-containing protein</fullName>
    </recommendedName>
</protein>
<dbReference type="Pfam" id="PF06439">
    <property type="entry name" value="3keto-disac_hyd"/>
    <property type="match status" value="1"/>
</dbReference>
<feature type="domain" description="3-keto-alpha-glucoside-1,2-lyase/3-keto-2-hydroxy-glucal hydratase" evidence="2">
    <location>
        <begin position="29"/>
        <end position="220"/>
    </location>
</feature>
<organism evidence="3 4">
    <name type="scientific">OM182 bacterium BACL3 MAG-120924-bin41</name>
    <dbReference type="NCBI Taxonomy" id="1655632"/>
    <lineage>
        <taxon>Bacteria</taxon>
        <taxon>Pseudomonadati</taxon>
        <taxon>Pseudomonadota</taxon>
        <taxon>Gammaproteobacteria</taxon>
        <taxon>OMG group</taxon>
        <taxon>OM182 clade</taxon>
    </lineage>
</organism>
<comment type="caution">
    <text evidence="3">The sequence shown here is derived from an EMBL/GenBank/DDBJ whole genome shotgun (WGS) entry which is preliminary data.</text>
</comment>
<dbReference type="InterPro" id="IPR010496">
    <property type="entry name" value="AL/BT2_dom"/>
</dbReference>
<dbReference type="Gene3D" id="2.60.120.560">
    <property type="entry name" value="Exo-inulinase, domain 1"/>
    <property type="match status" value="1"/>
</dbReference>
<gene>
    <name evidence="3" type="ORF">ABS30_09575</name>
</gene>
<dbReference type="AlphaFoldDB" id="A0A0R2WRB1"/>
<accession>A0A0R2WRB1</accession>
<proteinExistence type="predicted"/>
<feature type="signal peptide" evidence="1">
    <location>
        <begin position="1"/>
        <end position="24"/>
    </location>
</feature>
<keyword evidence="1" id="KW-0732">Signal</keyword>